<proteinExistence type="inferred from homology"/>
<gene>
    <name evidence="14 16" type="primary">plsB</name>
    <name evidence="16" type="ORF">HLH13_03665</name>
</gene>
<dbReference type="Pfam" id="PF19277">
    <property type="entry name" value="GPAT_C"/>
    <property type="match status" value="1"/>
</dbReference>
<feature type="domain" description="Phospholipid/glycerol acyltransferase" evidence="15">
    <location>
        <begin position="318"/>
        <end position="445"/>
    </location>
</feature>
<feature type="short sequence motif" description="HXXXXD motif" evidence="14">
    <location>
        <begin position="323"/>
        <end position="328"/>
    </location>
</feature>
<dbReference type="HAMAP" id="MF_00393">
    <property type="entry name" value="Glyc3P_acyltrans"/>
    <property type="match status" value="1"/>
</dbReference>
<keyword evidence="8 14" id="KW-0808">Transferase</keyword>
<dbReference type="PIRSF" id="PIRSF500064">
    <property type="entry name" value="GPAT"/>
    <property type="match status" value="1"/>
</dbReference>
<dbReference type="InterPro" id="IPR028354">
    <property type="entry name" value="GPAT_PlsB"/>
</dbReference>
<dbReference type="InterPro" id="IPR041728">
    <property type="entry name" value="GPAT/DHAPAT_LPLAT"/>
</dbReference>
<keyword evidence="14" id="KW-0444">Lipid biosynthesis</keyword>
<evidence type="ECO:0000256" key="6">
    <source>
        <dbReference type="ARBA" id="ARBA00013432"/>
    </source>
</evidence>
<evidence type="ECO:0000259" key="15">
    <source>
        <dbReference type="SMART" id="SM00563"/>
    </source>
</evidence>
<evidence type="ECO:0000256" key="14">
    <source>
        <dbReference type="HAMAP-Rule" id="MF_00393"/>
    </source>
</evidence>
<dbReference type="PANTHER" id="PTHR12563:SF17">
    <property type="entry name" value="DIHYDROXYACETONE PHOSPHATE ACYLTRANSFERASE"/>
    <property type="match status" value="1"/>
</dbReference>
<comment type="pathway">
    <text evidence="2 14">Phospholipid metabolism; CDP-diacylglycerol biosynthesis; CDP-diacylglycerol from sn-glycerol 3-phosphate: step 1/3.</text>
</comment>
<keyword evidence="9 14" id="KW-0472">Membrane</keyword>
<evidence type="ECO:0000256" key="2">
    <source>
        <dbReference type="ARBA" id="ARBA00004765"/>
    </source>
</evidence>
<dbReference type="InterPro" id="IPR045520">
    <property type="entry name" value="GPAT/DHAPAT_C"/>
</dbReference>
<reference evidence="16 17" key="1">
    <citation type="submission" date="2020-04" db="EMBL/GenBank/DDBJ databases">
        <title>Acinetobacter Taxon 24.</title>
        <authorList>
            <person name="Nemec A."/>
            <person name="Radolfova-Krizova L."/>
            <person name="Higgins P.G."/>
            <person name="Spanelova P."/>
        </authorList>
    </citation>
    <scope>NUCLEOTIDE SEQUENCE [LARGE SCALE GENOMIC DNA]</scope>
    <source>
        <strain evidence="16 17">ANC 4279</strain>
    </source>
</reference>
<evidence type="ECO:0000313" key="17">
    <source>
        <dbReference type="Proteomes" id="UP000546536"/>
    </source>
</evidence>
<comment type="pathway">
    <text evidence="3">Lipid metabolism.</text>
</comment>
<dbReference type="SUPFAM" id="SSF69593">
    <property type="entry name" value="Glycerol-3-phosphate (1)-acyltransferase"/>
    <property type="match status" value="1"/>
</dbReference>
<evidence type="ECO:0000256" key="12">
    <source>
        <dbReference type="ARBA" id="ARBA00023315"/>
    </source>
</evidence>
<dbReference type="NCBIfam" id="TIGR03703">
    <property type="entry name" value="plsB"/>
    <property type="match status" value="1"/>
</dbReference>
<evidence type="ECO:0000256" key="1">
    <source>
        <dbReference type="ARBA" id="ARBA00004413"/>
    </source>
</evidence>
<dbReference type="EC" id="2.3.1.15" evidence="5 14"/>
<dbReference type="InterPro" id="IPR002123">
    <property type="entry name" value="Plipid/glycerol_acylTrfase"/>
</dbReference>
<comment type="similarity">
    <text evidence="4 14">Belongs to the GPAT/DAPAT family.</text>
</comment>
<dbReference type="EMBL" id="JABERG010000003">
    <property type="protein sequence ID" value="NNH86824.1"/>
    <property type="molecule type" value="Genomic_DNA"/>
</dbReference>
<comment type="caution">
    <text evidence="16">The sequence shown here is derived from an EMBL/GenBank/DDBJ whole genome shotgun (WGS) entry which is preliminary data.</text>
</comment>
<dbReference type="SMART" id="SM00563">
    <property type="entry name" value="PlsC"/>
    <property type="match status" value="1"/>
</dbReference>
<comment type="subcellular location">
    <subcellularLocation>
        <location evidence="1 14">Cell membrane</location>
        <topology evidence="1 14">Peripheral membrane protein</topology>
        <orientation evidence="1 14">Cytoplasmic side</orientation>
    </subcellularLocation>
</comment>
<comment type="domain">
    <text evidence="14">The HXXXXD motif is essential for acyltransferase activity and may constitute the binding site for the phosphate moiety of the glycerol-3-phosphate.</text>
</comment>
<keyword evidence="11 14" id="KW-1208">Phospholipid metabolism</keyword>
<keyword evidence="14" id="KW-0443">Lipid metabolism</keyword>
<keyword evidence="10 14" id="KW-0594">Phospholipid biosynthesis</keyword>
<dbReference type="RefSeq" id="WP_171543810.1">
    <property type="nucleotide sequence ID" value="NZ_JABERG010000003.1"/>
</dbReference>
<dbReference type="Proteomes" id="UP000546536">
    <property type="component" value="Unassembled WGS sequence"/>
</dbReference>
<accession>A0ABX1V152</accession>
<dbReference type="CDD" id="cd07993">
    <property type="entry name" value="LPLAT_DHAPAT-like"/>
    <property type="match status" value="1"/>
</dbReference>
<dbReference type="PIRSF" id="PIRSF000437">
    <property type="entry name" value="GPAT_DHAPAT"/>
    <property type="match status" value="1"/>
</dbReference>
<dbReference type="NCBIfam" id="NF003441">
    <property type="entry name" value="PRK04974.1"/>
    <property type="match status" value="1"/>
</dbReference>
<keyword evidence="12 14" id="KW-0012">Acyltransferase</keyword>
<evidence type="ECO:0000256" key="8">
    <source>
        <dbReference type="ARBA" id="ARBA00022679"/>
    </source>
</evidence>
<dbReference type="InterPro" id="IPR022284">
    <property type="entry name" value="GPAT/DHAPAT"/>
</dbReference>
<evidence type="ECO:0000256" key="7">
    <source>
        <dbReference type="ARBA" id="ARBA00022475"/>
    </source>
</evidence>
<protein>
    <recommendedName>
        <fullName evidence="6 14">Glycerol-3-phosphate acyltransferase</fullName>
        <shortName evidence="14">GPAT</shortName>
        <ecNumber evidence="5 14">2.3.1.15</ecNumber>
    </recommendedName>
</protein>
<dbReference type="GO" id="GO:0004366">
    <property type="term" value="F:glycerol-3-phosphate O-acyltransferase activity"/>
    <property type="evidence" value="ECO:0007669"/>
    <property type="project" value="UniProtKB-EC"/>
</dbReference>
<evidence type="ECO:0000256" key="4">
    <source>
        <dbReference type="ARBA" id="ARBA00007937"/>
    </source>
</evidence>
<evidence type="ECO:0000256" key="5">
    <source>
        <dbReference type="ARBA" id="ARBA00013113"/>
    </source>
</evidence>
<evidence type="ECO:0000256" key="11">
    <source>
        <dbReference type="ARBA" id="ARBA00023264"/>
    </source>
</evidence>
<keyword evidence="17" id="KW-1185">Reference proteome</keyword>
<evidence type="ECO:0000313" key="16">
    <source>
        <dbReference type="EMBL" id="NNH86824.1"/>
    </source>
</evidence>
<evidence type="ECO:0000256" key="13">
    <source>
        <dbReference type="ARBA" id="ARBA00048427"/>
    </source>
</evidence>
<keyword evidence="7 14" id="KW-1003">Cell membrane</keyword>
<comment type="catalytic activity">
    <reaction evidence="13 14">
        <text>sn-glycerol 3-phosphate + an acyl-CoA = a 1-acyl-sn-glycero-3-phosphate + CoA</text>
        <dbReference type="Rhea" id="RHEA:15325"/>
        <dbReference type="ChEBI" id="CHEBI:57287"/>
        <dbReference type="ChEBI" id="CHEBI:57597"/>
        <dbReference type="ChEBI" id="CHEBI:57970"/>
        <dbReference type="ChEBI" id="CHEBI:58342"/>
        <dbReference type="EC" id="2.3.1.15"/>
    </reaction>
</comment>
<evidence type="ECO:0000256" key="10">
    <source>
        <dbReference type="ARBA" id="ARBA00023209"/>
    </source>
</evidence>
<sequence length="858" mass="97322">MSKSGFGQMYRQLSSKLLDLVVTPHVLGEVPTEPTTTETNAETDQPIKQKMICYVLQNYSRSNALIVDGETRRLKLSPALNPLVVGNQKEKASVLFLQHHNENNLLNPPPHAFPPRLLRLIDILENHPDVDIELIPVTVLWGRSPDKEDSWFKLLFTDTWATPGTIKQLVNIGLHGRQSYLEFHQGQSLRTLIDFAKKTHPNLSPATYILNTLNNYLDGQREVVLGPDLSDRRNVMHSLIKSTDVQEAIRRESIRSKVSMIESERRAIGYLNEIVSDYSHSAVHFADMALTRLWTQLYDGVEVHNFSTVRELAKDYEIIYTPCHRSHIDYLLLSYVIYKRGMMVPYIAAGDNLNMPFVGQLLRGGGAFFIRRTFRGNGLYTTVFKEYLYSILSRNTPLEYFIEGGRSRTGRLLPAKTGMLAMTVHSHLRGRSKPIVFLPTYIGYERLMEGSTYVGEMQGKPKESESIVGILKTLRKIERIFGKVHVNFGEPVFLDDMLKKHGADQIKIEKNDDPVPPEVSDAVNSSAHAILENINRAVVINPVSLLSLILLATPKHTLDEEICIKQLDAYRNLVAALPYDARTQVTPLSGKEIIAYGLKLKLIKRIKHVLGDIIAIEDNQAVLLTYFRNNILHAFVLPSLIAALVEHNGSIRRGDLINVIRTLYPFLKAELFLKWQDDELKDQICAYVEALIKAKLISEDAEGNLESPAPNSEDHNQLVVLAAPVMQSLERYYMTLALITQRGSGNISTRQVEELSHLVGQRLSVLYEFNSPEFFDKALFQSFIKVLTQQGYIRNNEDNAIVFDENFQNVAQYANLVLDDVTLQMLQHITTFSDEELKEALDAVAAQQAKRRLKRKKK</sequence>
<dbReference type="PANTHER" id="PTHR12563">
    <property type="entry name" value="GLYCEROL-3-PHOSPHATE ACYLTRANSFERASE"/>
    <property type="match status" value="1"/>
</dbReference>
<evidence type="ECO:0000256" key="9">
    <source>
        <dbReference type="ARBA" id="ARBA00023136"/>
    </source>
</evidence>
<dbReference type="Pfam" id="PF01553">
    <property type="entry name" value="Acyltransferase"/>
    <property type="match status" value="1"/>
</dbReference>
<name>A0ABX1V152_9GAMM</name>
<organism evidence="16 17">
    <name type="scientific">Acinetobacter terrae</name>
    <dbReference type="NCBI Taxonomy" id="2731247"/>
    <lineage>
        <taxon>Bacteria</taxon>
        <taxon>Pseudomonadati</taxon>
        <taxon>Pseudomonadota</taxon>
        <taxon>Gammaproteobacteria</taxon>
        <taxon>Moraxellales</taxon>
        <taxon>Moraxellaceae</taxon>
        <taxon>Acinetobacter</taxon>
        <taxon>Acinetobacter Taxon 24</taxon>
    </lineage>
</organism>
<evidence type="ECO:0000256" key="3">
    <source>
        <dbReference type="ARBA" id="ARBA00005189"/>
    </source>
</evidence>